<organism evidence="2 3">
    <name type="scientific">Brassica rapa subsp. trilocularis</name>
    <dbReference type="NCBI Taxonomy" id="1813537"/>
    <lineage>
        <taxon>Eukaryota</taxon>
        <taxon>Viridiplantae</taxon>
        <taxon>Streptophyta</taxon>
        <taxon>Embryophyta</taxon>
        <taxon>Tracheophyta</taxon>
        <taxon>Spermatophyta</taxon>
        <taxon>Magnoliopsida</taxon>
        <taxon>eudicotyledons</taxon>
        <taxon>Gunneridae</taxon>
        <taxon>Pentapetalae</taxon>
        <taxon>rosids</taxon>
        <taxon>malvids</taxon>
        <taxon>Brassicales</taxon>
        <taxon>Brassicaceae</taxon>
        <taxon>Brassiceae</taxon>
        <taxon>Brassica</taxon>
    </lineage>
</organism>
<keyword evidence="3" id="KW-1185">Reference proteome</keyword>
<sequence>MNFFPKINLRKDIFTKSLAVKSCSNLNRTTLYRFSEGNGNVSKSAADKLGYGNQTADKPSSIDTRRPSMHTARSLHSDRESVPLGRYALTELEPSSRPSIRPARSLRSDRASVPLGRYVVTELFRNVDSTPVHSLSSILRCYLPKTVANSVHKVRFLSKEVAVNASSRKTAQRDLKHDSRPILRLLNQKLVNRSTVYALRARKDKCQVSADKYKILRIITKIRKREYLHFML</sequence>
<dbReference type="EMBL" id="JADBGQ010000014">
    <property type="protein sequence ID" value="KAG5374513.1"/>
    <property type="molecule type" value="Genomic_DNA"/>
</dbReference>
<gene>
    <name evidence="2" type="primary">A08p012570.1_BraROA</name>
    <name evidence="2" type="ORF">IGI04_042165</name>
</gene>
<comment type="caution">
    <text evidence="2">The sequence shown here is derived from an EMBL/GenBank/DDBJ whole genome shotgun (WGS) entry which is preliminary data.</text>
</comment>
<evidence type="ECO:0000313" key="2">
    <source>
        <dbReference type="EMBL" id="KAG5374513.1"/>
    </source>
</evidence>
<feature type="compositionally biased region" description="Polar residues" evidence="1">
    <location>
        <begin position="52"/>
        <end position="62"/>
    </location>
</feature>
<evidence type="ECO:0000313" key="3">
    <source>
        <dbReference type="Proteomes" id="UP000823674"/>
    </source>
</evidence>
<proteinExistence type="predicted"/>
<evidence type="ECO:0000256" key="1">
    <source>
        <dbReference type="SAM" id="MobiDB-lite"/>
    </source>
</evidence>
<feature type="region of interest" description="Disordered" evidence="1">
    <location>
        <begin position="43"/>
        <end position="78"/>
    </location>
</feature>
<reference evidence="2 3" key="1">
    <citation type="submission" date="2021-03" db="EMBL/GenBank/DDBJ databases">
        <authorList>
            <person name="King G.J."/>
            <person name="Bancroft I."/>
            <person name="Baten A."/>
            <person name="Bloomfield J."/>
            <person name="Borpatragohain P."/>
            <person name="He Z."/>
            <person name="Irish N."/>
            <person name="Irwin J."/>
            <person name="Liu K."/>
            <person name="Mauleon R.P."/>
            <person name="Moore J."/>
            <person name="Morris R."/>
            <person name="Ostergaard L."/>
            <person name="Wang B."/>
            <person name="Wells R."/>
        </authorList>
    </citation>
    <scope>NUCLEOTIDE SEQUENCE [LARGE SCALE GENOMIC DNA]</scope>
    <source>
        <strain evidence="2">R-o-18</strain>
        <tissue evidence="2">Leaf</tissue>
    </source>
</reference>
<name>A0ABQ7KIZ3_BRACM</name>
<accession>A0ABQ7KIZ3</accession>
<dbReference type="Proteomes" id="UP000823674">
    <property type="component" value="Unassembled WGS sequence"/>
</dbReference>
<protein>
    <submittedName>
        <fullName evidence="2">Uncharacterized protein</fullName>
    </submittedName>
</protein>